<sequence length="324" mass="35747">MFTLPAVTHTRRDAWRRAGLEIEFTGLSLDDAANVVQKAIGGERRQADAAHCVLAVPGAGDFTIEIDWDFLKRQAAEQNGSSGEGWVELLSLAAERIVPLEVVCPPIPLDKLALLLDPLVDALRNAGAAGTRDSVIAAYGVHINTEAPDLEAGTLWRYLVAFALLQWWLVDAHAVDLARRVSPYVDLYPEAYTRTLCERGPPATGKALLATYLEHNSTRNRALDMLPLLSVLDAAAVQAAVQDDRVKARPAFHYRLPNCLIDDPDWSLGNAWEGWRIIDDLAQRPQDLAHLATAFLERGRPLVGVDRAAWSTELTPWLRDRELA</sequence>
<dbReference type="EMBL" id="AUVB01000054">
    <property type="protein sequence ID" value="KGE03481.1"/>
    <property type="molecule type" value="Genomic_DNA"/>
</dbReference>
<protein>
    <recommendedName>
        <fullName evidence="3">Amidoligase enzyme</fullName>
    </recommendedName>
</protein>
<dbReference type="PATRIC" id="fig|1265313.6.peg.1839"/>
<name>A0A095XUW3_9GAMM</name>
<dbReference type="AlphaFoldDB" id="A0A095XUW3"/>
<dbReference type="OrthoDB" id="5597599at2"/>
<dbReference type="RefSeq" id="WP_035513411.1">
    <property type="nucleotide sequence ID" value="NZ_KN234745.1"/>
</dbReference>
<dbReference type="HOGENOM" id="CLU_888185_0_0_6"/>
<comment type="caution">
    <text evidence="1">The sequence shown here is derived from an EMBL/GenBank/DDBJ whole genome shotgun (WGS) entry which is preliminary data.</text>
</comment>
<evidence type="ECO:0000313" key="1">
    <source>
        <dbReference type="EMBL" id="KGE03481.1"/>
    </source>
</evidence>
<accession>A0A095XUW3</accession>
<dbReference type="Proteomes" id="UP000029640">
    <property type="component" value="Unassembled WGS sequence"/>
</dbReference>
<evidence type="ECO:0000313" key="2">
    <source>
        <dbReference type="Proteomes" id="UP000029640"/>
    </source>
</evidence>
<gene>
    <name evidence="1" type="ORF">HRUBRA_01860</name>
</gene>
<proteinExistence type="predicted"/>
<organism evidence="1 2">
    <name type="scientific">Pseudohaliea rubra DSM 19751</name>
    <dbReference type="NCBI Taxonomy" id="1265313"/>
    <lineage>
        <taxon>Bacteria</taxon>
        <taxon>Pseudomonadati</taxon>
        <taxon>Pseudomonadota</taxon>
        <taxon>Gammaproteobacteria</taxon>
        <taxon>Cellvibrionales</taxon>
        <taxon>Halieaceae</taxon>
        <taxon>Pseudohaliea</taxon>
    </lineage>
</organism>
<dbReference type="Pfam" id="PF12224">
    <property type="entry name" value="Amidoligase_2"/>
    <property type="match status" value="1"/>
</dbReference>
<dbReference type="InterPro" id="IPR022025">
    <property type="entry name" value="Amidoligase_2"/>
</dbReference>
<evidence type="ECO:0008006" key="3">
    <source>
        <dbReference type="Google" id="ProtNLM"/>
    </source>
</evidence>
<keyword evidence="2" id="KW-1185">Reference proteome</keyword>
<dbReference type="STRING" id="1265313.HRUBRA_01860"/>
<dbReference type="eggNOG" id="ENOG502Z8DX">
    <property type="taxonomic scope" value="Bacteria"/>
</dbReference>
<reference evidence="1 2" key="1">
    <citation type="journal article" date="2014" name="Genome Announc.">
        <title>Genome Sequence of Gammaproteobacterial Pseudohaliea rubra Type Strain DSM 19751, Isolated from Coastal Seawater of the Mediterranean Sea.</title>
        <authorList>
            <person name="Spring S."/>
            <person name="Fiebig A."/>
            <person name="Riedel T."/>
            <person name="Goker M."/>
            <person name="Klenk H.P."/>
        </authorList>
    </citation>
    <scope>NUCLEOTIDE SEQUENCE [LARGE SCALE GENOMIC DNA]</scope>
    <source>
        <strain evidence="1 2">DSM 19751</strain>
    </source>
</reference>